<organism evidence="1">
    <name type="scientific">Brassica oleracea</name>
    <name type="common">Wild cabbage</name>
    <dbReference type="NCBI Taxonomy" id="3712"/>
    <lineage>
        <taxon>Eukaryota</taxon>
        <taxon>Viridiplantae</taxon>
        <taxon>Streptophyta</taxon>
        <taxon>Embryophyta</taxon>
        <taxon>Tracheophyta</taxon>
        <taxon>Spermatophyta</taxon>
        <taxon>Magnoliopsida</taxon>
        <taxon>eudicotyledons</taxon>
        <taxon>Gunneridae</taxon>
        <taxon>Pentapetalae</taxon>
        <taxon>rosids</taxon>
        <taxon>malvids</taxon>
        <taxon>Brassicales</taxon>
        <taxon>Brassicaceae</taxon>
        <taxon>Brassiceae</taxon>
        <taxon>Brassica</taxon>
    </lineage>
</organism>
<evidence type="ECO:0000313" key="1">
    <source>
        <dbReference type="EMBL" id="VDD27057.1"/>
    </source>
</evidence>
<proteinExistence type="predicted"/>
<reference evidence="1" key="1">
    <citation type="submission" date="2018-11" db="EMBL/GenBank/DDBJ databases">
        <authorList>
            <consortium name="Genoscope - CEA"/>
            <person name="William W."/>
        </authorList>
    </citation>
    <scope>NUCLEOTIDE SEQUENCE</scope>
</reference>
<accession>A0A3P6D7G8</accession>
<dbReference type="EMBL" id="LR031874">
    <property type="protein sequence ID" value="VDD27057.1"/>
    <property type="molecule type" value="Genomic_DNA"/>
</dbReference>
<gene>
    <name evidence="1" type="ORF">BOLC2T12067H</name>
</gene>
<dbReference type="AlphaFoldDB" id="A0A3P6D7G8"/>
<protein>
    <submittedName>
        <fullName evidence="1">Uncharacterized protein</fullName>
    </submittedName>
</protein>
<sequence length="49" mass="5779">MHTVWRERNVRRHGEQPKDIGCLVRFVDKTMRLRLLSVKGRGSSTLMNL</sequence>
<name>A0A3P6D7G8_BRAOL</name>